<organism evidence="6 7">
    <name type="scientific">Psychrobacter urativorans</name>
    <dbReference type="NCBI Taxonomy" id="45610"/>
    <lineage>
        <taxon>Bacteria</taxon>
        <taxon>Pseudomonadati</taxon>
        <taxon>Pseudomonadota</taxon>
        <taxon>Gammaproteobacteria</taxon>
        <taxon>Moraxellales</taxon>
        <taxon>Moraxellaceae</taxon>
        <taxon>Psychrobacter</taxon>
    </lineage>
</organism>
<evidence type="ECO:0000259" key="5">
    <source>
        <dbReference type="Pfam" id="PF05726"/>
    </source>
</evidence>
<dbReference type="InterPro" id="IPR014710">
    <property type="entry name" value="RmlC-like_jellyroll"/>
</dbReference>
<accession>A0A0M4TH00</accession>
<dbReference type="InterPro" id="IPR012093">
    <property type="entry name" value="Pirin"/>
</dbReference>
<dbReference type="PIRSF" id="PIRSF006232">
    <property type="entry name" value="Pirin"/>
    <property type="match status" value="1"/>
</dbReference>
<dbReference type="CDD" id="cd02909">
    <property type="entry name" value="cupin_pirin_N"/>
    <property type="match status" value="1"/>
</dbReference>
<dbReference type="GO" id="GO:0051213">
    <property type="term" value="F:dioxygenase activity"/>
    <property type="evidence" value="ECO:0007669"/>
    <property type="project" value="UniProtKB-KW"/>
</dbReference>
<dbReference type="InterPro" id="IPR011051">
    <property type="entry name" value="RmlC_Cupin_sf"/>
</dbReference>
<dbReference type="Pfam" id="PF05726">
    <property type="entry name" value="Pirin_C"/>
    <property type="match status" value="1"/>
</dbReference>
<comment type="similarity">
    <text evidence="1 3">Belongs to the pirin family.</text>
</comment>
<dbReference type="AlphaFoldDB" id="A0A0M4TH00"/>
<keyword evidence="2" id="KW-0479">Metal-binding</keyword>
<feature type="binding site" evidence="2">
    <location>
        <position position="71"/>
    </location>
    <ligand>
        <name>Fe cation</name>
        <dbReference type="ChEBI" id="CHEBI:24875"/>
    </ligand>
</feature>
<evidence type="ECO:0000256" key="2">
    <source>
        <dbReference type="PIRSR" id="PIRSR006232-1"/>
    </source>
</evidence>
<dbReference type="Pfam" id="PF02678">
    <property type="entry name" value="Pirin"/>
    <property type="match status" value="1"/>
</dbReference>
<dbReference type="EMBL" id="CP012678">
    <property type="protein sequence ID" value="ALF60841.1"/>
    <property type="molecule type" value="Genomic_DNA"/>
</dbReference>
<dbReference type="PANTHER" id="PTHR13903">
    <property type="entry name" value="PIRIN-RELATED"/>
    <property type="match status" value="1"/>
</dbReference>
<evidence type="ECO:0000256" key="1">
    <source>
        <dbReference type="ARBA" id="ARBA00008416"/>
    </source>
</evidence>
<evidence type="ECO:0000256" key="3">
    <source>
        <dbReference type="RuleBase" id="RU003457"/>
    </source>
</evidence>
<dbReference type="Proteomes" id="UP000059847">
    <property type="component" value="Chromosome"/>
</dbReference>
<proteinExistence type="inferred from homology"/>
<name>A0A0M4TH00_9GAMM</name>
<feature type="binding site" evidence="2">
    <location>
        <position position="115"/>
    </location>
    <ligand>
        <name>Fe cation</name>
        <dbReference type="ChEBI" id="CHEBI:24875"/>
    </ligand>
</feature>
<feature type="domain" description="Pirin C-terminal" evidence="5">
    <location>
        <begin position="187"/>
        <end position="301"/>
    </location>
</feature>
<reference evidence="6 7" key="1">
    <citation type="submission" date="2015-09" db="EMBL/GenBank/DDBJ databases">
        <title>Complete genome of Psychrobacter urativorans R10.10B.</title>
        <authorList>
            <person name="See-Too W.S."/>
            <person name="Chan K.G."/>
        </authorList>
    </citation>
    <scope>NUCLEOTIDE SEQUENCE [LARGE SCALE GENOMIC DNA]</scope>
    <source>
        <strain evidence="6 7">R10.10B</strain>
    </source>
</reference>
<keyword evidence="7" id="KW-1185">Reference proteome</keyword>
<evidence type="ECO:0000259" key="4">
    <source>
        <dbReference type="Pfam" id="PF02678"/>
    </source>
</evidence>
<dbReference type="InterPro" id="IPR008778">
    <property type="entry name" value="Pirin_C_dom"/>
</dbReference>
<dbReference type="SUPFAM" id="SSF51182">
    <property type="entry name" value="RmlC-like cupins"/>
    <property type="match status" value="1"/>
</dbReference>
<dbReference type="GO" id="GO:0046872">
    <property type="term" value="F:metal ion binding"/>
    <property type="evidence" value="ECO:0007669"/>
    <property type="project" value="UniProtKB-KW"/>
</dbReference>
<sequence>MTIENNKHESVLNRTLHQQFSGIQTADGDGVKITRIIGSPHLNMLDPFLLLDCFESDDANDYMGGFPTHPHRGFETVTYLLNGRMRHKDNAGHEGVIESGGVQWMTAARGILHSEMPEQEEGLLKGFQLWVNLPATAKMSDPIYQEFPPESTPLERRENGSTIRVIAGKTNQGTVGPVVNNHTYPTYLDVTLPAHTDFEQTLPTEHNAFVYMIEGDVSVLNADSDSKSDVAEYQNNTLAAQKLGILTQGEQVVVRSGDDGARFLLIAGQPLHEPIARGGPFVMNTRAEIVQAFDDFHSGKF</sequence>
<evidence type="ECO:0000313" key="6">
    <source>
        <dbReference type="EMBL" id="ALF60841.1"/>
    </source>
</evidence>
<dbReference type="PANTHER" id="PTHR13903:SF8">
    <property type="entry name" value="PIRIN"/>
    <property type="match status" value="1"/>
</dbReference>
<keyword evidence="2" id="KW-0408">Iron</keyword>
<keyword evidence="6" id="KW-0560">Oxidoreductase</keyword>
<dbReference type="STRING" id="45610.AOC03_09240"/>
<feature type="binding site" evidence="2">
    <location>
        <position position="69"/>
    </location>
    <ligand>
        <name>Fe cation</name>
        <dbReference type="ChEBI" id="CHEBI:24875"/>
    </ligand>
</feature>
<protein>
    <submittedName>
        <fullName evidence="6">Quercetin 2,3-dioxygenase</fullName>
    </submittedName>
</protein>
<dbReference type="KEGG" id="pur:AOC03_09240"/>
<feature type="binding site" evidence="2">
    <location>
        <position position="113"/>
    </location>
    <ligand>
        <name>Fe cation</name>
        <dbReference type="ChEBI" id="CHEBI:24875"/>
    </ligand>
</feature>
<dbReference type="Gene3D" id="2.60.120.10">
    <property type="entry name" value="Jelly Rolls"/>
    <property type="match status" value="2"/>
</dbReference>
<feature type="domain" description="Pirin N-terminal" evidence="4">
    <location>
        <begin position="32"/>
        <end position="131"/>
    </location>
</feature>
<gene>
    <name evidence="6" type="ORF">AOC03_09240</name>
</gene>
<evidence type="ECO:0000313" key="7">
    <source>
        <dbReference type="Proteomes" id="UP000059847"/>
    </source>
</evidence>
<dbReference type="CDD" id="cd02247">
    <property type="entry name" value="cupin_pirin_C"/>
    <property type="match status" value="1"/>
</dbReference>
<comment type="cofactor">
    <cofactor evidence="2">
        <name>Fe cation</name>
        <dbReference type="ChEBI" id="CHEBI:24875"/>
    </cofactor>
    <text evidence="2">Binds 1 Fe cation per subunit.</text>
</comment>
<dbReference type="InterPro" id="IPR003829">
    <property type="entry name" value="Pirin_N_dom"/>
</dbReference>
<keyword evidence="6" id="KW-0223">Dioxygenase</keyword>